<reference evidence="2 3" key="1">
    <citation type="submission" date="2015-12" db="EMBL/GenBank/DDBJ databases">
        <title>Draft genome sequence of Acidibacillus ferrooxidans ITV001, isolated from a chalcopyrite acid mine drainage site in Brazil.</title>
        <authorList>
            <person name="Dall'Agnol H."/>
            <person name="Nancucheo I."/>
            <person name="Johnson B."/>
            <person name="Oliveira R."/>
            <person name="Leite L."/>
            <person name="Pylro V."/>
            <person name="Nunes G.L."/>
            <person name="Tzotzos G."/>
            <person name="Fernandes G.R."/>
            <person name="Dutra J."/>
            <person name="Orellana S.C."/>
            <person name="Oliveira G."/>
        </authorList>
    </citation>
    <scope>NUCLEOTIDE SEQUENCE [LARGE SCALE GENOMIC DNA]</scope>
    <source>
        <strain evidence="3">ITV01</strain>
    </source>
</reference>
<evidence type="ECO:0000313" key="3">
    <source>
        <dbReference type="Proteomes" id="UP000053557"/>
    </source>
</evidence>
<gene>
    <name evidence="2" type="ORF">ATW55_04190</name>
</gene>
<comment type="caution">
    <text evidence="2">The sequence shown here is derived from an EMBL/GenBank/DDBJ whole genome shotgun (WGS) entry which is preliminary data.</text>
</comment>
<keyword evidence="3" id="KW-1185">Reference proteome</keyword>
<protein>
    <submittedName>
        <fullName evidence="2">Uncharacterized protein</fullName>
    </submittedName>
</protein>
<name>A0A101XNK7_9BACL</name>
<sequence>MTLQNLLGKDGNGAVKETPQAEKEVGTIQRREPVYILTWDTQIQSDPIGITLPQMGSNIEFIQMEELFRKENEIRIRWCNDDIQRRLALDQSNELSVPGKAEAQVVHPEE</sequence>
<evidence type="ECO:0000256" key="1">
    <source>
        <dbReference type="SAM" id="MobiDB-lite"/>
    </source>
</evidence>
<feature type="region of interest" description="Disordered" evidence="1">
    <location>
        <begin position="1"/>
        <end position="25"/>
    </location>
</feature>
<proteinExistence type="predicted"/>
<dbReference type="AlphaFoldDB" id="A0A101XNK7"/>
<accession>A0A101XNK7</accession>
<dbReference type="Proteomes" id="UP000053557">
    <property type="component" value="Unassembled WGS sequence"/>
</dbReference>
<dbReference type="EMBL" id="LPVJ01000072">
    <property type="protein sequence ID" value="KUO94599.1"/>
    <property type="molecule type" value="Genomic_DNA"/>
</dbReference>
<organism evidence="2 3">
    <name type="scientific">Ferroacidibacillus organovorans</name>
    <dbReference type="NCBI Taxonomy" id="1765683"/>
    <lineage>
        <taxon>Bacteria</taxon>
        <taxon>Bacillati</taxon>
        <taxon>Bacillota</taxon>
        <taxon>Bacilli</taxon>
        <taxon>Bacillales</taxon>
        <taxon>Alicyclobacillaceae</taxon>
        <taxon>Ferroacidibacillus</taxon>
    </lineage>
</organism>
<evidence type="ECO:0000313" key="2">
    <source>
        <dbReference type="EMBL" id="KUO94599.1"/>
    </source>
</evidence>